<sequence>MSRLVGLFDRTLDKIKGNPAVTAPTSSDGSATIPIPSLTEALRTLHQSAGVFPPLQVAIGSLLTCVERIELGPKHRTEFDRLATRLASLSDSLARHIAASKSTRVTEFLEKKAASVKDQVEIISSKQKRGLARRYKQAQRDQDDILNGYRRIAEILDELQQTETSLKMWSIAEEQLEDSRLKLLSPVHLATYNSSLSEDVNRRACTEGTRVNILAELNQWSGDPTQPNVFWMNGMAGTGKTTIAYTFAKSLRERGTLGASFFCTRTSNECQDVRQIIPTIAYQLARHWPSFRSALSGILKQEPEIQSQAITSQCEQLIKDPLSKVKDRMTNGLVVVIDALDECSSPKGVGTILDALFRIAPGLPVKFFVTSRPEADIRHRVEAQPGQNRLMCVLHDIEESLVQADITLYLRAELASSDVSDSNVTQLASLSGKLFIYAATAVRYIRQAGTMIDQDRLEAILSSASDSDYRHSEINQLYTTILDTAVYQSNREPREQEWIRLIIWTAVCTREPVTIDTLAALAGIKPAKATILLQSLYSVLHVSQVTNMVSTLHASFPDYIFDEARSKRFYCDETTHSQLLSKHCFDIMHDQLRFNICGLETSFIADSEVKDLKARINRSISPTLSYAAHHWGHHVAKSTHCEETQTKLEDFLSNQLLFWMEVLTLKDTLDIGIAMLSLVKPWLTAKESPSNLVKTLDDSWIFVSTFAAGSGSQSTPHIYISALAFCHPSSWVSQQYKGRTWQLLSLAGSAVEGSPTALLATWAMQSTPYCVVFLFGGSRLAIGFGDGAVCVAHAHNGAVALGPLKGHTKEVNSVALSPNGLMLASGSDNGTILVRDAQTGNRIYDVIKGHEERVTSVCFSPDGKYILSGSWDQTTQMWDSGNGSLIPNSIKHHPHKVTCTAISPDGKHIACGLWNNECPIVVYNASTGKSLPFPFNANQSLVWSIAFLPNGKNLVTGHDSGDLCVWSLHNGTATHSPPKVHNNTITSIRFLPLGDKLVTGSDDRCLYIWDVENGYSNPCLLGTHNHFVFSTAFSPNGTQVASCSRDYTVKIWNPLHLTSSHTPQWKASTMDVLLVAILPDGSRIAAAGGDKAIYMFNARNGTAAVKPLVAHTNWIRSIAFLPNGRYLASCGNDHAICLWDGTSGKLLSGPL</sequence>
<dbReference type="InterPro" id="IPR027417">
    <property type="entry name" value="P-loop_NTPase"/>
</dbReference>
<dbReference type="CDD" id="cd00200">
    <property type="entry name" value="WD40"/>
    <property type="match status" value="1"/>
</dbReference>
<dbReference type="InterPro" id="IPR007111">
    <property type="entry name" value="NACHT_NTPase"/>
</dbReference>
<dbReference type="Gene3D" id="3.40.50.300">
    <property type="entry name" value="P-loop containing nucleotide triphosphate hydrolases"/>
    <property type="match status" value="1"/>
</dbReference>
<dbReference type="AlphaFoldDB" id="A0A8H7HGB9"/>
<dbReference type="InterPro" id="IPR001680">
    <property type="entry name" value="WD40_rpt"/>
</dbReference>
<feature type="repeat" description="WD" evidence="3">
    <location>
        <begin position="1108"/>
        <end position="1149"/>
    </location>
</feature>
<dbReference type="PANTHER" id="PTHR19848">
    <property type="entry name" value="WD40 REPEAT PROTEIN"/>
    <property type="match status" value="1"/>
</dbReference>
<organism evidence="5 6">
    <name type="scientific">Rhizoctonia solani</name>
    <dbReference type="NCBI Taxonomy" id="456999"/>
    <lineage>
        <taxon>Eukaryota</taxon>
        <taxon>Fungi</taxon>
        <taxon>Dikarya</taxon>
        <taxon>Basidiomycota</taxon>
        <taxon>Agaricomycotina</taxon>
        <taxon>Agaricomycetes</taxon>
        <taxon>Cantharellales</taxon>
        <taxon>Ceratobasidiaceae</taxon>
        <taxon>Rhizoctonia</taxon>
    </lineage>
</organism>
<proteinExistence type="predicted"/>
<dbReference type="SUPFAM" id="SSF50969">
    <property type="entry name" value="YVTN repeat-like/Quinoprotein amine dehydrogenase"/>
    <property type="match status" value="1"/>
</dbReference>
<dbReference type="InterPro" id="IPR019775">
    <property type="entry name" value="WD40_repeat_CS"/>
</dbReference>
<evidence type="ECO:0000313" key="5">
    <source>
        <dbReference type="EMBL" id="KAF8687098.1"/>
    </source>
</evidence>
<dbReference type="PROSITE" id="PS50837">
    <property type="entry name" value="NACHT"/>
    <property type="match status" value="1"/>
</dbReference>
<feature type="repeat" description="WD" evidence="3">
    <location>
        <begin position="978"/>
        <end position="1014"/>
    </location>
</feature>
<feature type="non-terminal residue" evidence="5">
    <location>
        <position position="1151"/>
    </location>
</feature>
<evidence type="ECO:0000313" key="6">
    <source>
        <dbReference type="Proteomes" id="UP000602905"/>
    </source>
</evidence>
<evidence type="ECO:0000259" key="4">
    <source>
        <dbReference type="PROSITE" id="PS50837"/>
    </source>
</evidence>
<dbReference type="Pfam" id="PF24883">
    <property type="entry name" value="NPHP3_N"/>
    <property type="match status" value="1"/>
</dbReference>
<evidence type="ECO:0000256" key="3">
    <source>
        <dbReference type="PROSITE-ProRule" id="PRU00221"/>
    </source>
</evidence>
<dbReference type="OrthoDB" id="538223at2759"/>
<feature type="repeat" description="WD" evidence="3">
    <location>
        <begin position="935"/>
        <end position="976"/>
    </location>
</feature>
<dbReference type="EMBL" id="JACYCD010000710">
    <property type="protein sequence ID" value="KAF8687098.1"/>
    <property type="molecule type" value="Genomic_DNA"/>
</dbReference>
<dbReference type="SUPFAM" id="SSF52540">
    <property type="entry name" value="P-loop containing nucleoside triphosphate hydrolases"/>
    <property type="match status" value="1"/>
</dbReference>
<feature type="repeat" description="WD" evidence="3">
    <location>
        <begin position="1021"/>
        <end position="1053"/>
    </location>
</feature>
<dbReference type="InterPro" id="IPR011044">
    <property type="entry name" value="Quino_amine_DH_bsu"/>
</dbReference>
<dbReference type="InterPro" id="IPR056884">
    <property type="entry name" value="NPHP3-like_N"/>
</dbReference>
<dbReference type="Pfam" id="PF00400">
    <property type="entry name" value="WD40"/>
    <property type="match status" value="7"/>
</dbReference>
<name>A0A8H7HGB9_9AGAM</name>
<evidence type="ECO:0000256" key="2">
    <source>
        <dbReference type="ARBA" id="ARBA00022737"/>
    </source>
</evidence>
<keyword evidence="1 3" id="KW-0853">WD repeat</keyword>
<reference evidence="5" key="1">
    <citation type="submission" date="2020-09" db="EMBL/GenBank/DDBJ databases">
        <title>Comparative genome analyses of four rice-infecting Rhizoctonia solani isolates reveal extensive enrichment of homogalacturonan modification genes.</title>
        <authorList>
            <person name="Lee D.-Y."/>
            <person name="Jeon J."/>
            <person name="Kim K.-T."/>
            <person name="Cheong K."/>
            <person name="Song H."/>
            <person name="Choi G."/>
            <person name="Ko J."/>
            <person name="Opiyo S.O."/>
            <person name="Zuo S."/>
            <person name="Madhav S."/>
            <person name="Lee Y.-H."/>
            <person name="Wang G.-L."/>
        </authorList>
    </citation>
    <scope>NUCLEOTIDE SEQUENCE</scope>
    <source>
        <strain evidence="5">AG1-IA WGL</strain>
    </source>
</reference>
<protein>
    <submittedName>
        <fullName evidence="5">WD40 repeat-like protein</fullName>
    </submittedName>
</protein>
<dbReference type="PROSITE" id="PS00678">
    <property type="entry name" value="WD_REPEATS_1"/>
    <property type="match status" value="1"/>
</dbReference>
<dbReference type="PROSITE" id="PS50082">
    <property type="entry name" value="WD_REPEATS_2"/>
    <property type="match status" value="6"/>
</dbReference>
<dbReference type="PANTHER" id="PTHR19848:SF8">
    <property type="entry name" value="F-BOX AND WD REPEAT DOMAIN CONTAINING 7"/>
    <property type="match status" value="1"/>
</dbReference>
<dbReference type="Gene3D" id="2.130.10.10">
    <property type="entry name" value="YVTN repeat-like/Quinoprotein amine dehydrogenase"/>
    <property type="match status" value="3"/>
</dbReference>
<dbReference type="InterPro" id="IPR015943">
    <property type="entry name" value="WD40/YVTN_repeat-like_dom_sf"/>
</dbReference>
<feature type="domain" description="NACHT" evidence="4">
    <location>
        <begin position="228"/>
        <end position="375"/>
    </location>
</feature>
<dbReference type="Proteomes" id="UP000602905">
    <property type="component" value="Unassembled WGS sequence"/>
</dbReference>
<comment type="caution">
    <text evidence="5">The sequence shown here is derived from an EMBL/GenBank/DDBJ whole genome shotgun (WGS) entry which is preliminary data.</text>
</comment>
<accession>A0A8H7HGB9</accession>
<feature type="repeat" description="WD" evidence="3">
    <location>
        <begin position="804"/>
        <end position="845"/>
    </location>
</feature>
<keyword evidence="2" id="KW-0677">Repeat</keyword>
<dbReference type="PROSITE" id="PS50294">
    <property type="entry name" value="WD_REPEATS_REGION"/>
    <property type="match status" value="5"/>
</dbReference>
<evidence type="ECO:0000256" key="1">
    <source>
        <dbReference type="ARBA" id="ARBA00022574"/>
    </source>
</evidence>
<dbReference type="SMART" id="SM00320">
    <property type="entry name" value="WD40"/>
    <property type="match status" value="9"/>
</dbReference>
<gene>
    <name evidence="5" type="ORF">RHS03_09999</name>
</gene>
<dbReference type="SUPFAM" id="SSF101908">
    <property type="entry name" value="Putative isomerase YbhE"/>
    <property type="match status" value="1"/>
</dbReference>
<feature type="repeat" description="WD" evidence="3">
    <location>
        <begin position="847"/>
        <end position="888"/>
    </location>
</feature>